<reference evidence="1 2" key="1">
    <citation type="submission" date="2020-04" db="EMBL/GenBank/DDBJ databases">
        <authorList>
            <person name="Klaysubun C."/>
            <person name="Duangmal K."/>
            <person name="Lipun K."/>
        </authorList>
    </citation>
    <scope>NUCLEOTIDE SEQUENCE [LARGE SCALE GENOMIC DNA]</scope>
    <source>
        <strain evidence="1 2">JCM 11839</strain>
    </source>
</reference>
<comment type="caution">
    <text evidence="1">The sequence shown here is derived from an EMBL/GenBank/DDBJ whole genome shotgun (WGS) entry which is preliminary data.</text>
</comment>
<dbReference type="SUPFAM" id="SSF56112">
    <property type="entry name" value="Protein kinase-like (PK-like)"/>
    <property type="match status" value="1"/>
</dbReference>
<dbReference type="EMBL" id="JAAXKY010000013">
    <property type="protein sequence ID" value="NMH76815.1"/>
    <property type="molecule type" value="Genomic_DNA"/>
</dbReference>
<dbReference type="Pfam" id="PF02958">
    <property type="entry name" value="EcKL"/>
    <property type="match status" value="1"/>
</dbReference>
<gene>
    <name evidence="1" type="ORF">HF577_06845</name>
</gene>
<dbReference type="InterPro" id="IPR011009">
    <property type="entry name" value="Kinase-like_dom_sf"/>
</dbReference>
<dbReference type="InterPro" id="IPR004119">
    <property type="entry name" value="EcKL"/>
</dbReference>
<dbReference type="RefSeq" id="WP_169394880.1">
    <property type="nucleotide sequence ID" value="NZ_BAAAJH010000025.1"/>
</dbReference>
<evidence type="ECO:0000313" key="1">
    <source>
        <dbReference type="EMBL" id="NMH76815.1"/>
    </source>
</evidence>
<accession>A0ABX1R8V7</accession>
<name>A0ABX1R8V7_9PSEU</name>
<keyword evidence="2" id="KW-1185">Reference proteome</keyword>
<protein>
    <submittedName>
        <fullName evidence="1">DUF1679 domain-containing protein</fullName>
    </submittedName>
</protein>
<evidence type="ECO:0000313" key="2">
    <source>
        <dbReference type="Proteomes" id="UP001296706"/>
    </source>
</evidence>
<sequence length="132" mass="14836">MTTFGGGRHPQDRSGRIGFCDWQVVMRGSWAFDVSYTIATSLAVADRRDWERELLAFYVEKLAVAGGTAPDSDTAWLSYRQQMYWSYFGWLLSIGRSAIQPKFQPARASNALLDLDTLGAVTGTFRDDTPDR</sequence>
<proteinExistence type="predicted"/>
<organism evidence="1 2">
    <name type="scientific">Pseudonocardia xinjiangensis</name>
    <dbReference type="NCBI Taxonomy" id="75289"/>
    <lineage>
        <taxon>Bacteria</taxon>
        <taxon>Bacillati</taxon>
        <taxon>Actinomycetota</taxon>
        <taxon>Actinomycetes</taxon>
        <taxon>Pseudonocardiales</taxon>
        <taxon>Pseudonocardiaceae</taxon>
        <taxon>Pseudonocardia</taxon>
    </lineage>
</organism>
<dbReference type="Proteomes" id="UP001296706">
    <property type="component" value="Unassembled WGS sequence"/>
</dbReference>